<comment type="caution">
    <text evidence="14">The sequence shown here is derived from an EMBL/GenBank/DDBJ whole genome shotgun (WGS) entry which is preliminary data.</text>
</comment>
<dbReference type="OMA" id="HYMKELM"/>
<organism evidence="14 15">
    <name type="scientific">Drosophila navojoa</name>
    <name type="common">Fruit fly</name>
    <dbReference type="NCBI Taxonomy" id="7232"/>
    <lineage>
        <taxon>Eukaryota</taxon>
        <taxon>Metazoa</taxon>
        <taxon>Ecdysozoa</taxon>
        <taxon>Arthropoda</taxon>
        <taxon>Hexapoda</taxon>
        <taxon>Insecta</taxon>
        <taxon>Pterygota</taxon>
        <taxon>Neoptera</taxon>
        <taxon>Endopterygota</taxon>
        <taxon>Diptera</taxon>
        <taxon>Brachycera</taxon>
        <taxon>Muscomorpha</taxon>
        <taxon>Ephydroidea</taxon>
        <taxon>Drosophilidae</taxon>
        <taxon>Drosophila</taxon>
    </lineage>
</organism>
<evidence type="ECO:0000256" key="1">
    <source>
        <dbReference type="ARBA" id="ARBA00004447"/>
    </source>
</evidence>
<feature type="transmembrane region" description="Helical" evidence="11">
    <location>
        <begin position="9"/>
        <end position="29"/>
    </location>
</feature>
<evidence type="ECO:0000313" key="14">
    <source>
        <dbReference type="EMBL" id="TDG44188.1"/>
    </source>
</evidence>
<feature type="domain" description="Fucosyltransferase N-terminal" evidence="13">
    <location>
        <begin position="42"/>
        <end position="139"/>
    </location>
</feature>
<comment type="similarity">
    <text evidence="3 11">Belongs to the glycosyltransferase 10 family.</text>
</comment>
<keyword evidence="11" id="KW-0333">Golgi apparatus</keyword>
<dbReference type="FunFam" id="3.40.50.11660:FF:000002">
    <property type="entry name" value="Alpha-(1,3)-fucosyltransferase"/>
    <property type="match status" value="1"/>
</dbReference>
<dbReference type="PANTHER" id="PTHR11929:SF194">
    <property type="entry name" value="ALPHA-(1,3)-FUCOSYLTRANSFERASE 10"/>
    <property type="match status" value="1"/>
</dbReference>
<dbReference type="Gene3D" id="3.40.50.11660">
    <property type="entry name" value="Glycosyl transferase family 10, C-terminal domain"/>
    <property type="match status" value="1"/>
</dbReference>
<gene>
    <name evidence="14" type="ORF">AWZ03_009362</name>
</gene>
<evidence type="ECO:0000256" key="4">
    <source>
        <dbReference type="ARBA" id="ARBA00022676"/>
    </source>
</evidence>
<dbReference type="GO" id="GO:0032580">
    <property type="term" value="C:Golgi cisterna membrane"/>
    <property type="evidence" value="ECO:0007669"/>
    <property type="project" value="UniProtKB-SubCell"/>
</dbReference>
<keyword evidence="6 11" id="KW-0812">Transmembrane</keyword>
<dbReference type="InterPro" id="IPR031481">
    <property type="entry name" value="Glyco_tran_10_N"/>
</dbReference>
<dbReference type="EMBL" id="LSRL02000114">
    <property type="protein sequence ID" value="TDG44188.1"/>
    <property type="molecule type" value="Genomic_DNA"/>
</dbReference>
<evidence type="ECO:0000313" key="15">
    <source>
        <dbReference type="Proteomes" id="UP000295192"/>
    </source>
</evidence>
<protein>
    <recommendedName>
        <fullName evidence="11">Fucosyltransferase</fullName>
        <ecNumber evidence="11">2.4.1.-</ecNumber>
    </recommendedName>
</protein>
<comment type="subcellular location">
    <subcellularLocation>
        <location evidence="1 11">Golgi apparatus</location>
        <location evidence="1 11">Golgi stack membrane</location>
        <topology evidence="1 11">Single-pass type II membrane protein</topology>
    </subcellularLocation>
</comment>
<evidence type="ECO:0000256" key="5">
    <source>
        <dbReference type="ARBA" id="ARBA00022679"/>
    </source>
</evidence>
<proteinExistence type="inferred from homology"/>
<sequence>MRLWRKRQLLILTVCFLWLWSVALIYWYVVNREKDDIRDRVPLLLWWTNDMTWPYNELRRCGARTCHVTNNHKKLQEARGILFYGSNLKTFDYPLPRRRNHQWGLLHEESPRNVPFVPYTEFLQHFNYTSTFSRHSNLPLTTQYLPYASDLSSMDFFHSFADKGVLQFNDKIGSVVFLQTDCNTMSGREDYVQELMQYIQVDSYGGCLHNRDLPANLQHDYLNNLYSDELLLFLSSYKFMIAIENGVCEDYITEKYWRPLIAGIIPIYFGSPSIRDWEPHPNSAVFVDDFANASALAAHLHFLDDNATAYDSYRSHKLNRANPIANPMLLQHLLTRRYHAGPQKEELSLFHKFECLMCEYATSMLKSQSANEKHYSCPLPPVYAPLQQHKEPKYASDWRSMMNVGRCQAQLLDTFFRANRSFTSAEFQKELNRMVQQELCD</sequence>
<keyword evidence="15" id="KW-1185">Reference proteome</keyword>
<dbReference type="GO" id="GO:0046920">
    <property type="term" value="F:alpha-(1-&gt;3)-fucosyltransferase activity"/>
    <property type="evidence" value="ECO:0007669"/>
    <property type="project" value="TreeGrafter"/>
</dbReference>
<comment type="pathway">
    <text evidence="2">Protein modification; protein glycosylation.</text>
</comment>
<dbReference type="SUPFAM" id="SSF53756">
    <property type="entry name" value="UDP-Glycosyltransferase/glycogen phosphorylase"/>
    <property type="match status" value="1"/>
</dbReference>
<dbReference type="InterPro" id="IPR001503">
    <property type="entry name" value="Glyco_trans_10"/>
</dbReference>
<dbReference type="UniPathway" id="UPA00378"/>
<evidence type="ECO:0000256" key="8">
    <source>
        <dbReference type="ARBA" id="ARBA00022989"/>
    </source>
</evidence>
<name>A0A484B670_DRONA</name>
<dbReference type="InterPro" id="IPR038577">
    <property type="entry name" value="GT10-like_C_sf"/>
</dbReference>
<keyword evidence="9 11" id="KW-0472">Membrane</keyword>
<evidence type="ECO:0000256" key="6">
    <source>
        <dbReference type="ARBA" id="ARBA00022692"/>
    </source>
</evidence>
<keyword evidence="7" id="KW-0735">Signal-anchor</keyword>
<evidence type="ECO:0000259" key="12">
    <source>
        <dbReference type="Pfam" id="PF00852"/>
    </source>
</evidence>
<dbReference type="Pfam" id="PF00852">
    <property type="entry name" value="Glyco_transf_10"/>
    <property type="match status" value="1"/>
</dbReference>
<evidence type="ECO:0000259" key="13">
    <source>
        <dbReference type="Pfam" id="PF17039"/>
    </source>
</evidence>
<dbReference type="OrthoDB" id="9993460at2759"/>
<keyword evidence="4 11" id="KW-0328">Glycosyltransferase</keyword>
<evidence type="ECO:0000256" key="2">
    <source>
        <dbReference type="ARBA" id="ARBA00004922"/>
    </source>
</evidence>
<dbReference type="InterPro" id="IPR055270">
    <property type="entry name" value="Glyco_tran_10_C"/>
</dbReference>
<evidence type="ECO:0000256" key="3">
    <source>
        <dbReference type="ARBA" id="ARBA00008919"/>
    </source>
</evidence>
<dbReference type="AlphaFoldDB" id="A0A484B670"/>
<feature type="domain" description="Fucosyltransferase C-terminal" evidence="12">
    <location>
        <begin position="171"/>
        <end position="315"/>
    </location>
</feature>
<evidence type="ECO:0000256" key="9">
    <source>
        <dbReference type="ARBA" id="ARBA00023136"/>
    </source>
</evidence>
<keyword evidence="8 11" id="KW-1133">Transmembrane helix</keyword>
<accession>A0A484B670</accession>
<dbReference type="EC" id="2.4.1.-" evidence="11"/>
<keyword evidence="10" id="KW-0325">Glycoprotein</keyword>
<dbReference type="Pfam" id="PF17039">
    <property type="entry name" value="Glyco_tran_10_N"/>
    <property type="match status" value="1"/>
</dbReference>
<dbReference type="Proteomes" id="UP000295192">
    <property type="component" value="Unassembled WGS sequence"/>
</dbReference>
<reference evidence="14 15" key="1">
    <citation type="journal article" date="2019" name="J. Hered.">
        <title>An Improved Genome Assembly for Drosophila navojoa, the Basal Species in the mojavensis Cluster.</title>
        <authorList>
            <person name="Vanderlinde T."/>
            <person name="Dupim E.G."/>
            <person name="Nazario-Yepiz N.O."/>
            <person name="Carvalho A.B."/>
        </authorList>
    </citation>
    <scope>NUCLEOTIDE SEQUENCE [LARGE SCALE GENOMIC DNA]</scope>
    <source>
        <strain evidence="14">Navoj_Jal97</strain>
        <tissue evidence="14">Whole organism</tissue>
    </source>
</reference>
<dbReference type="PANTHER" id="PTHR11929">
    <property type="entry name" value="ALPHA- 1,3 -FUCOSYLTRANSFERASE"/>
    <property type="match status" value="1"/>
</dbReference>
<evidence type="ECO:0000256" key="11">
    <source>
        <dbReference type="RuleBase" id="RU003832"/>
    </source>
</evidence>
<evidence type="ECO:0000256" key="10">
    <source>
        <dbReference type="ARBA" id="ARBA00023180"/>
    </source>
</evidence>
<keyword evidence="5 11" id="KW-0808">Transferase</keyword>
<evidence type="ECO:0000256" key="7">
    <source>
        <dbReference type="ARBA" id="ARBA00022968"/>
    </source>
</evidence>